<dbReference type="GO" id="GO:0031929">
    <property type="term" value="P:TOR signaling"/>
    <property type="evidence" value="ECO:0007669"/>
    <property type="project" value="TreeGrafter"/>
</dbReference>
<accession>C5MIY5</accession>
<keyword evidence="4" id="KW-1185">Reference proteome</keyword>
<reference evidence="3 4" key="1">
    <citation type="journal article" date="2009" name="Nature">
        <title>Evolution of pathogenicity and sexual reproduction in eight Candida genomes.</title>
        <authorList>
            <person name="Butler G."/>
            <person name="Rasmussen M.D."/>
            <person name="Lin M.F."/>
            <person name="Santos M.A."/>
            <person name="Sakthikumar S."/>
            <person name="Munro C.A."/>
            <person name="Rheinbay E."/>
            <person name="Grabherr M."/>
            <person name="Forche A."/>
            <person name="Reedy J.L."/>
            <person name="Agrafioti I."/>
            <person name="Arnaud M.B."/>
            <person name="Bates S."/>
            <person name="Brown A.J."/>
            <person name="Brunke S."/>
            <person name="Costanzo M.C."/>
            <person name="Fitzpatrick D.A."/>
            <person name="de Groot P.W."/>
            <person name="Harris D."/>
            <person name="Hoyer L.L."/>
            <person name="Hube B."/>
            <person name="Klis F.M."/>
            <person name="Kodira C."/>
            <person name="Lennard N."/>
            <person name="Logue M.E."/>
            <person name="Martin R."/>
            <person name="Neiman A.M."/>
            <person name="Nikolaou E."/>
            <person name="Quail M.A."/>
            <person name="Quinn J."/>
            <person name="Santos M.C."/>
            <person name="Schmitzberger F.F."/>
            <person name="Sherlock G."/>
            <person name="Shah P."/>
            <person name="Silverstein K.A."/>
            <person name="Skrzypek M.S."/>
            <person name="Soll D."/>
            <person name="Staggs R."/>
            <person name="Stansfield I."/>
            <person name="Stumpf M.P."/>
            <person name="Sudbery P.E."/>
            <person name="Srikantha T."/>
            <person name="Zeng Q."/>
            <person name="Berman J."/>
            <person name="Berriman M."/>
            <person name="Heitman J."/>
            <person name="Gow N.A."/>
            <person name="Lorenz M.C."/>
            <person name="Birren B.W."/>
            <person name="Kellis M."/>
            <person name="Cuomo C.A."/>
        </authorList>
    </citation>
    <scope>NUCLEOTIDE SEQUENCE [LARGE SCALE GENOMIC DNA]</scope>
    <source>
        <strain evidence="4">ATCC MYA-3404 / T1</strain>
    </source>
</reference>
<dbReference type="GO" id="GO:1904262">
    <property type="term" value="P:negative regulation of TORC1 signaling"/>
    <property type="evidence" value="ECO:0007669"/>
    <property type="project" value="EnsemblFungi"/>
</dbReference>
<feature type="compositionally biased region" description="Polar residues" evidence="2">
    <location>
        <begin position="52"/>
        <end position="78"/>
    </location>
</feature>
<dbReference type="KEGG" id="ctp:CTRG_06028"/>
<sequence length="421" mass="47881">MADHQKDKSEKQQQEQPNNDKPSSVFVIPSTRRGINAVHVNAAREMVKLHTQGRNPPTSSSSMGRQSLPSMISTSGAAHNSKFPISRPTGASSSSSSSSSSTFPSRSELPSTSSSFPKVSIPLHHDETECKNPQCQHCGQIIIPSPQSSFPIQDKPSISINSWSIYTTKKPILNSVELDNLTTRFEFPLPEMIFGNSSVRIVNDKTNGIIEFNALDALDTLEDDCEFKVSYHEEWIKSRRSKQSAIKQEQGVKKDLTEFTDNLDGLKPYDWTYSPNYKGNIKNIDLIQNNSKEIPIEKLTRPDPILFYDESVLFEDELADNGISIYSYKIRVMPTCLLLLSRFFLRIDNVTFRIRDTRIFIDFETNELIREHKVQQDDYNNVLKKIGTNKNEKDPKKLLRDPNWVSMNLPVISREVDILNH</sequence>
<dbReference type="OrthoDB" id="10253878at2759"/>
<name>C5MIY5_CANTT</name>
<feature type="compositionally biased region" description="Low complexity" evidence="2">
    <location>
        <begin position="92"/>
        <end position="117"/>
    </location>
</feature>
<dbReference type="RefSeq" id="XP_002546550.1">
    <property type="nucleotide sequence ID" value="XM_002546504.1"/>
</dbReference>
<organism evidence="3 4">
    <name type="scientific">Candida tropicalis (strain ATCC MYA-3404 / T1)</name>
    <name type="common">Yeast</name>
    <dbReference type="NCBI Taxonomy" id="294747"/>
    <lineage>
        <taxon>Eukaryota</taxon>
        <taxon>Fungi</taxon>
        <taxon>Dikarya</taxon>
        <taxon>Ascomycota</taxon>
        <taxon>Saccharomycotina</taxon>
        <taxon>Pichiomycetes</taxon>
        <taxon>Debaryomycetaceae</taxon>
        <taxon>Candida/Lodderomyces clade</taxon>
        <taxon>Candida</taxon>
    </lineage>
</organism>
<dbReference type="STRING" id="294747.C5MIY5"/>
<dbReference type="PANTHER" id="PTHR21021">
    <property type="entry name" value="GAF/PUTATIVE CYTOSKELETAL PROTEIN"/>
    <property type="match status" value="1"/>
</dbReference>
<dbReference type="HOGENOM" id="CLU_039187_0_2_1"/>
<dbReference type="GeneID" id="8298599"/>
<evidence type="ECO:0000256" key="2">
    <source>
        <dbReference type="SAM" id="MobiDB-lite"/>
    </source>
</evidence>
<feature type="compositionally biased region" description="Basic and acidic residues" evidence="2">
    <location>
        <begin position="1"/>
        <end position="13"/>
    </location>
</feature>
<dbReference type="VEuPathDB" id="FungiDB:CTRG_06028"/>
<evidence type="ECO:0000313" key="3">
    <source>
        <dbReference type="EMBL" id="EER30244.1"/>
    </source>
</evidence>
<dbReference type="AlphaFoldDB" id="C5MIY5"/>
<dbReference type="InterPro" id="IPR051330">
    <property type="entry name" value="Phosphatase_reg/MetRdx"/>
</dbReference>
<protein>
    <recommendedName>
        <fullName evidence="5">Type 2A phosphatase activator TIP41</fullName>
    </recommendedName>
</protein>
<comment type="similarity">
    <text evidence="1">Belongs to the TIP41 family.</text>
</comment>
<proteinExistence type="inferred from homology"/>
<evidence type="ECO:0000313" key="4">
    <source>
        <dbReference type="Proteomes" id="UP000002037"/>
    </source>
</evidence>
<dbReference type="eggNOG" id="KOG3224">
    <property type="taxonomic scope" value="Eukaryota"/>
</dbReference>
<dbReference type="EMBL" id="GG692405">
    <property type="protein sequence ID" value="EER30244.1"/>
    <property type="molecule type" value="Genomic_DNA"/>
</dbReference>
<dbReference type="InterPro" id="IPR007303">
    <property type="entry name" value="TIP41-like"/>
</dbReference>
<evidence type="ECO:0008006" key="5">
    <source>
        <dbReference type="Google" id="ProtNLM"/>
    </source>
</evidence>
<dbReference type="Pfam" id="PF04176">
    <property type="entry name" value="TIP41"/>
    <property type="match status" value="1"/>
</dbReference>
<dbReference type="Proteomes" id="UP000002037">
    <property type="component" value="Unassembled WGS sequence"/>
</dbReference>
<gene>
    <name evidence="3" type="ORF">CTRG_06028</name>
</gene>
<dbReference type="GO" id="GO:0005829">
    <property type="term" value="C:cytosol"/>
    <property type="evidence" value="ECO:0007669"/>
    <property type="project" value="TreeGrafter"/>
</dbReference>
<evidence type="ECO:0000256" key="1">
    <source>
        <dbReference type="ARBA" id="ARBA00006658"/>
    </source>
</evidence>
<feature type="region of interest" description="Disordered" evidence="2">
    <location>
        <begin position="1"/>
        <end position="120"/>
    </location>
</feature>
<dbReference type="PANTHER" id="PTHR21021:SF16">
    <property type="entry name" value="TIP41-LIKE PROTEIN"/>
    <property type="match status" value="1"/>
</dbReference>